<protein>
    <submittedName>
        <fullName evidence="1">Uncharacterized protein</fullName>
    </submittedName>
</protein>
<dbReference type="AlphaFoldDB" id="A0A1F5RXF9"/>
<name>A0A1F5RXF9_9BACT</name>
<sequence>MKRTKFKLKNDKYRKARGGYARVLHVYCNSCKSYLLSYQKDGPGPLKRLYLDRIFTPNIPSQTRELICKNCKIVIGAFYIYEKEKRPSFRLYQSAVFKKLAKNIKK</sequence>
<dbReference type="Proteomes" id="UP000177878">
    <property type="component" value="Unassembled WGS sequence"/>
</dbReference>
<dbReference type="EMBL" id="MFFV01000040">
    <property type="protein sequence ID" value="OGF19012.1"/>
    <property type="molecule type" value="Genomic_DNA"/>
</dbReference>
<evidence type="ECO:0000313" key="2">
    <source>
        <dbReference type="Proteomes" id="UP000177878"/>
    </source>
</evidence>
<accession>A0A1F5RXF9</accession>
<evidence type="ECO:0000313" key="1">
    <source>
        <dbReference type="EMBL" id="OGF19012.1"/>
    </source>
</evidence>
<comment type="caution">
    <text evidence="1">The sequence shown here is derived from an EMBL/GenBank/DDBJ whole genome shotgun (WGS) entry which is preliminary data.</text>
</comment>
<proteinExistence type="predicted"/>
<reference evidence="1 2" key="1">
    <citation type="journal article" date="2016" name="Nat. Commun.">
        <title>Thousands of microbial genomes shed light on interconnected biogeochemical processes in an aquifer system.</title>
        <authorList>
            <person name="Anantharaman K."/>
            <person name="Brown C.T."/>
            <person name="Hug L.A."/>
            <person name="Sharon I."/>
            <person name="Castelle C.J."/>
            <person name="Probst A.J."/>
            <person name="Thomas B.C."/>
            <person name="Singh A."/>
            <person name="Wilkins M.J."/>
            <person name="Karaoz U."/>
            <person name="Brodie E.L."/>
            <person name="Williams K.H."/>
            <person name="Hubbard S.S."/>
            <person name="Banfield J.F."/>
        </authorList>
    </citation>
    <scope>NUCLEOTIDE SEQUENCE [LARGE SCALE GENOMIC DNA]</scope>
</reference>
<organism evidence="1 2">
    <name type="scientific">Candidatus Falkowbacteria bacterium RIFCSPLOWO2_02_FULL_45_15</name>
    <dbReference type="NCBI Taxonomy" id="1797988"/>
    <lineage>
        <taxon>Bacteria</taxon>
        <taxon>Candidatus Falkowiibacteriota</taxon>
    </lineage>
</organism>
<gene>
    <name evidence="1" type="ORF">A3I35_02705</name>
</gene>